<dbReference type="EMBL" id="FNDJ01000004">
    <property type="protein sequence ID" value="SDI07796.1"/>
    <property type="molecule type" value="Genomic_DNA"/>
</dbReference>
<protein>
    <submittedName>
        <fullName evidence="2">Sialidase-1</fullName>
    </submittedName>
</protein>
<accession>A0A1G8HM74</accession>
<organism evidence="2 3">
    <name type="scientific">Nonomuraea jiangxiensis</name>
    <dbReference type="NCBI Taxonomy" id="633440"/>
    <lineage>
        <taxon>Bacteria</taxon>
        <taxon>Bacillati</taxon>
        <taxon>Actinomycetota</taxon>
        <taxon>Actinomycetes</taxon>
        <taxon>Streptosporangiales</taxon>
        <taxon>Streptosporangiaceae</taxon>
        <taxon>Nonomuraea</taxon>
    </lineage>
</organism>
<dbReference type="Proteomes" id="UP000199202">
    <property type="component" value="Unassembled WGS sequence"/>
</dbReference>
<dbReference type="AlphaFoldDB" id="A0A1G8HM74"/>
<evidence type="ECO:0000313" key="2">
    <source>
        <dbReference type="EMBL" id="SDI07796.1"/>
    </source>
</evidence>
<dbReference type="OrthoDB" id="1099523at2"/>
<feature type="chain" id="PRO_5011701373" evidence="1">
    <location>
        <begin position="27"/>
        <end position="139"/>
    </location>
</feature>
<keyword evidence="3" id="KW-1185">Reference proteome</keyword>
<sequence length="139" mass="14327">MRTLAKVFVTLGVLACGIAATSPAQASAAAVDPAAVCGSGFRVIDSHAFTSSGTALGTIYLSYNAGSGKNCVVTVNKTSTPMWMRASLSVQNGGSDSDSGVFRYYAGPVTLSAADKCVRWGGTWDEAPYTWTSGWSHCG</sequence>
<proteinExistence type="predicted"/>
<evidence type="ECO:0000256" key="1">
    <source>
        <dbReference type="SAM" id="SignalP"/>
    </source>
</evidence>
<dbReference type="RefSeq" id="WP_090930715.1">
    <property type="nucleotide sequence ID" value="NZ_FNDJ01000004.1"/>
</dbReference>
<feature type="signal peptide" evidence="1">
    <location>
        <begin position="1"/>
        <end position="26"/>
    </location>
</feature>
<gene>
    <name evidence="2" type="ORF">SAMN05421869_104222</name>
</gene>
<name>A0A1G8HM74_9ACTN</name>
<reference evidence="2 3" key="1">
    <citation type="submission" date="2016-10" db="EMBL/GenBank/DDBJ databases">
        <authorList>
            <person name="de Groot N.N."/>
        </authorList>
    </citation>
    <scope>NUCLEOTIDE SEQUENCE [LARGE SCALE GENOMIC DNA]</scope>
    <source>
        <strain evidence="2 3">CGMCC 4.6533</strain>
    </source>
</reference>
<dbReference type="STRING" id="633440.SAMN05421869_104222"/>
<evidence type="ECO:0000313" key="3">
    <source>
        <dbReference type="Proteomes" id="UP000199202"/>
    </source>
</evidence>
<keyword evidence="1" id="KW-0732">Signal</keyword>